<accession>A0A7L1LN41</accession>
<dbReference type="PANTHER" id="PTHR11905:SF120">
    <property type="entry name" value="DISINTEGRIN AND METALLOPROTEINASE DOMAIN-CONTAINING PROTEIN 1A"/>
    <property type="match status" value="1"/>
</dbReference>
<organism evidence="12 13">
    <name type="scientific">Himantopus himantopus</name>
    <name type="common">Black-winged stilt</name>
    <name type="synonym">Charadrius himantopus</name>
    <dbReference type="NCBI Taxonomy" id="225398"/>
    <lineage>
        <taxon>Eukaryota</taxon>
        <taxon>Metazoa</taxon>
        <taxon>Chordata</taxon>
        <taxon>Craniata</taxon>
        <taxon>Vertebrata</taxon>
        <taxon>Euteleostomi</taxon>
        <taxon>Archelosauria</taxon>
        <taxon>Archosauria</taxon>
        <taxon>Dinosauria</taxon>
        <taxon>Saurischia</taxon>
        <taxon>Theropoda</taxon>
        <taxon>Coelurosauria</taxon>
        <taxon>Aves</taxon>
        <taxon>Neognathae</taxon>
        <taxon>Neoaves</taxon>
        <taxon>Charadriiformes</taxon>
        <taxon>Recurvirostridae</taxon>
        <taxon>Himantopus</taxon>
    </lineage>
</organism>
<dbReference type="InterPro" id="IPR006586">
    <property type="entry name" value="ADAM_Cys-rich"/>
</dbReference>
<feature type="domain" description="Disintegrin" evidence="10">
    <location>
        <begin position="369"/>
        <end position="455"/>
    </location>
</feature>
<dbReference type="InterPro" id="IPR002870">
    <property type="entry name" value="Peptidase_M12B_N"/>
</dbReference>
<evidence type="ECO:0000259" key="10">
    <source>
        <dbReference type="PROSITE" id="PS50214"/>
    </source>
</evidence>
<dbReference type="Pfam" id="PF08516">
    <property type="entry name" value="ADAM_CR"/>
    <property type="match status" value="1"/>
</dbReference>
<dbReference type="PROSITE" id="PS01186">
    <property type="entry name" value="EGF_2"/>
    <property type="match status" value="1"/>
</dbReference>
<dbReference type="PANTHER" id="PTHR11905">
    <property type="entry name" value="ADAM A DISINTEGRIN AND METALLOPROTEASE DOMAIN"/>
    <property type="match status" value="1"/>
</dbReference>
<dbReference type="Pfam" id="PF00200">
    <property type="entry name" value="Disintegrin"/>
    <property type="match status" value="1"/>
</dbReference>
<dbReference type="AlphaFoldDB" id="A0A7L1LN41"/>
<dbReference type="GO" id="GO:0009897">
    <property type="term" value="C:external side of plasma membrane"/>
    <property type="evidence" value="ECO:0007669"/>
    <property type="project" value="TreeGrafter"/>
</dbReference>
<dbReference type="PROSITE" id="PS50214">
    <property type="entry name" value="DISINTEGRIN_2"/>
    <property type="match status" value="1"/>
</dbReference>
<sequence>PSWGYATYEIVVPRKLSPKAGKASQDVVSYIISVQGVNYTIHLRQKDFVIKNFPIFTRDSQGEIVVEQPRVPADCYYHGYVEGIPDSAVTLTTCSGLRGLLQIGNSSYSIEPLAGSTMAEHLLVQREEVVPGTVMYKMAKKGGQFPGPGTAIGQFQPRRHTRYLELLVVVDKEGFDTFGRSITNVTLEVIEIINLVDGLFYSFHLRVLITALEVWVEKNPISVTENITEVLHNFNLWRKQQSLTYAVHDVGCLFASMDFSHGKRALHVGGKSNFASACDRKRSSAVVSFAKQPYMDTAVHVARALGYVLGMKHNDRHCRCGNTSKCIMSTQGTVNYQFSNCSKKRYFDFIASGRGFCLNNAPESVIPALQRCGNGILEAGEECDCGSEVQCKLDLCCDNTCQKKEGAVCTSGGCCKNCKPLPEGQVCRESAGPCDLPEYCNGTSEHCPADVAKQDGTVCAEDGYCYSGKCQSRTLQCMSIFGKEAKPAPLPCFREVNTKGDRFGNCWGDGADFNFQKCKLENVLCGRVQCMNVRRLPQLEDHTTVIQTLVGDTWCWGTDYHLGVDILDPGVVKDGTQCGEKKICINRTCVPEEKYLTSRCSAMRTCGGKGVCNTRGNCHCDNGWAPPYCQFIGFGGSVDSGPAPVTKKGLFRFIIDITIINVAVLVLAALVIGHVRKLGVTQALNRLVGCFWARERAAEEDAEDQAEEGSSK</sequence>
<evidence type="ECO:0000256" key="3">
    <source>
        <dbReference type="ARBA" id="ARBA00022989"/>
    </source>
</evidence>
<dbReference type="SUPFAM" id="SSF57552">
    <property type="entry name" value="Blood coagulation inhibitor (disintegrin)"/>
    <property type="match status" value="1"/>
</dbReference>
<dbReference type="Pfam" id="PF01562">
    <property type="entry name" value="Pep_M12B_propep"/>
    <property type="match status" value="1"/>
</dbReference>
<dbReference type="Gene3D" id="4.10.70.10">
    <property type="entry name" value="Disintegrin domain"/>
    <property type="match status" value="1"/>
</dbReference>
<feature type="disulfide bond" evidence="6">
    <location>
        <begin position="427"/>
        <end position="447"/>
    </location>
</feature>
<feature type="transmembrane region" description="Helical" evidence="8">
    <location>
        <begin position="650"/>
        <end position="672"/>
    </location>
</feature>
<dbReference type="InterPro" id="IPR000742">
    <property type="entry name" value="EGF"/>
</dbReference>
<dbReference type="PROSITE" id="PS50215">
    <property type="entry name" value="ADAM_MEPRO"/>
    <property type="match status" value="1"/>
</dbReference>
<keyword evidence="3 8" id="KW-1133">Transmembrane helix</keyword>
<protein>
    <submittedName>
        <fullName evidence="12">ADAM9 protein</fullName>
    </submittedName>
</protein>
<evidence type="ECO:0000256" key="2">
    <source>
        <dbReference type="ARBA" id="ARBA00022692"/>
    </source>
</evidence>
<evidence type="ECO:0000256" key="5">
    <source>
        <dbReference type="ARBA" id="ARBA00023157"/>
    </source>
</evidence>
<comment type="subcellular location">
    <subcellularLocation>
        <location evidence="1">Membrane</location>
        <topology evidence="1">Single-pass membrane protein</topology>
    </subcellularLocation>
</comment>
<dbReference type="InterPro" id="IPR001762">
    <property type="entry name" value="Disintegrin_dom"/>
</dbReference>
<evidence type="ECO:0000256" key="4">
    <source>
        <dbReference type="ARBA" id="ARBA00023136"/>
    </source>
</evidence>
<keyword evidence="5 7" id="KW-1015">Disulfide bond</keyword>
<dbReference type="InterPro" id="IPR001590">
    <property type="entry name" value="Peptidase_M12B"/>
</dbReference>
<feature type="non-terminal residue" evidence="12">
    <location>
        <position position="712"/>
    </location>
</feature>
<name>A0A7L1LN41_HIMHI</name>
<keyword evidence="7" id="KW-0245">EGF-like domain</keyword>
<evidence type="ECO:0000313" key="12">
    <source>
        <dbReference type="EMBL" id="NXN76448.1"/>
    </source>
</evidence>
<feature type="domain" description="EGF-like" evidence="9">
    <location>
        <begin position="596"/>
        <end position="630"/>
    </location>
</feature>
<dbReference type="OrthoDB" id="5951731at2759"/>
<dbReference type="FunFam" id="3.40.390.10:FF:000002">
    <property type="entry name" value="Disintegrin and metalloproteinase domain-containing protein 22"/>
    <property type="match status" value="1"/>
</dbReference>
<evidence type="ECO:0000313" key="13">
    <source>
        <dbReference type="Proteomes" id="UP000571567"/>
    </source>
</evidence>
<feature type="non-terminal residue" evidence="12">
    <location>
        <position position="1"/>
    </location>
</feature>
<dbReference type="PROSITE" id="PS50026">
    <property type="entry name" value="EGF_3"/>
    <property type="match status" value="1"/>
</dbReference>
<keyword evidence="4 8" id="KW-0472">Membrane</keyword>
<evidence type="ECO:0000256" key="7">
    <source>
        <dbReference type="PROSITE-ProRule" id="PRU00076"/>
    </source>
</evidence>
<dbReference type="CDD" id="cd04269">
    <property type="entry name" value="ZnMc_adamalysin_II_like"/>
    <property type="match status" value="1"/>
</dbReference>
<dbReference type="InterPro" id="IPR024079">
    <property type="entry name" value="MetalloPept_cat_dom_sf"/>
</dbReference>
<dbReference type="Gene3D" id="3.40.390.10">
    <property type="entry name" value="Collagenase (Catalytic Domain)"/>
    <property type="match status" value="1"/>
</dbReference>
<evidence type="ECO:0000256" key="1">
    <source>
        <dbReference type="ARBA" id="ARBA00004167"/>
    </source>
</evidence>
<dbReference type="SUPFAM" id="SSF55486">
    <property type="entry name" value="Metalloproteases ('zincins'), catalytic domain"/>
    <property type="match status" value="1"/>
</dbReference>
<dbReference type="Pfam" id="PF01421">
    <property type="entry name" value="Reprolysin"/>
    <property type="match status" value="1"/>
</dbReference>
<dbReference type="GO" id="GO:1990913">
    <property type="term" value="C:sperm head plasma membrane"/>
    <property type="evidence" value="ECO:0007669"/>
    <property type="project" value="TreeGrafter"/>
</dbReference>
<feature type="disulfide bond" evidence="7">
    <location>
        <begin position="620"/>
        <end position="629"/>
    </location>
</feature>
<dbReference type="GO" id="GO:0006508">
    <property type="term" value="P:proteolysis"/>
    <property type="evidence" value="ECO:0007669"/>
    <property type="project" value="InterPro"/>
</dbReference>
<dbReference type="Proteomes" id="UP000571567">
    <property type="component" value="Unassembled WGS sequence"/>
</dbReference>
<dbReference type="SMART" id="SM00608">
    <property type="entry name" value="ACR"/>
    <property type="match status" value="1"/>
</dbReference>
<evidence type="ECO:0000256" key="6">
    <source>
        <dbReference type="PROSITE-ProRule" id="PRU00068"/>
    </source>
</evidence>
<dbReference type="InterPro" id="IPR036436">
    <property type="entry name" value="Disintegrin_dom_sf"/>
</dbReference>
<dbReference type="GO" id="GO:0004222">
    <property type="term" value="F:metalloendopeptidase activity"/>
    <property type="evidence" value="ECO:0007669"/>
    <property type="project" value="InterPro"/>
</dbReference>
<comment type="caution">
    <text evidence="7">Lacks conserved residue(s) required for the propagation of feature annotation.</text>
</comment>
<keyword evidence="13" id="KW-1185">Reference proteome</keyword>
<keyword evidence="2 8" id="KW-0812">Transmembrane</keyword>
<dbReference type="FunFam" id="4.10.70.10:FF:000001">
    <property type="entry name" value="Disintegrin and metalloproteinase domain-containing protein 22"/>
    <property type="match status" value="1"/>
</dbReference>
<evidence type="ECO:0000259" key="9">
    <source>
        <dbReference type="PROSITE" id="PS50026"/>
    </source>
</evidence>
<comment type="caution">
    <text evidence="12">The sequence shown here is derived from an EMBL/GenBank/DDBJ whole genome shotgun (WGS) entry which is preliminary data.</text>
</comment>
<proteinExistence type="predicted"/>
<evidence type="ECO:0000256" key="8">
    <source>
        <dbReference type="SAM" id="Phobius"/>
    </source>
</evidence>
<dbReference type="InterPro" id="IPR034027">
    <property type="entry name" value="Reprolysin_adamalysin"/>
</dbReference>
<gene>
    <name evidence="12" type="primary">Adam9_2</name>
    <name evidence="12" type="ORF">HIMHIM_R06339</name>
</gene>
<evidence type="ECO:0000259" key="11">
    <source>
        <dbReference type="PROSITE" id="PS50215"/>
    </source>
</evidence>
<feature type="domain" description="Peptidase M12B" evidence="11">
    <location>
        <begin position="162"/>
        <end position="362"/>
    </location>
</feature>
<dbReference type="EMBL" id="VXBK01011628">
    <property type="protein sequence ID" value="NXN76448.1"/>
    <property type="molecule type" value="Genomic_DNA"/>
</dbReference>
<dbReference type="SMART" id="SM00050">
    <property type="entry name" value="DISIN"/>
    <property type="match status" value="1"/>
</dbReference>
<reference evidence="12 13" key="1">
    <citation type="submission" date="2019-09" db="EMBL/GenBank/DDBJ databases">
        <title>Bird 10,000 Genomes (B10K) Project - Family phase.</title>
        <authorList>
            <person name="Zhang G."/>
        </authorList>
    </citation>
    <scope>NUCLEOTIDE SEQUENCE [LARGE SCALE GENOMIC DNA]</scope>
    <source>
        <strain evidence="12">B10K-DU-002-13</strain>
        <tissue evidence="12">Muscle</tissue>
    </source>
</reference>
<dbReference type="GO" id="GO:0008584">
    <property type="term" value="P:male gonad development"/>
    <property type="evidence" value="ECO:0007669"/>
    <property type="project" value="TreeGrafter"/>
</dbReference>